<accession>A0ABV5VYD6</accession>
<dbReference type="RefSeq" id="WP_344902014.1">
    <property type="nucleotide sequence ID" value="NZ_BAAAYO010000001.1"/>
</dbReference>
<reference evidence="1 2" key="1">
    <citation type="submission" date="2024-09" db="EMBL/GenBank/DDBJ databases">
        <authorList>
            <person name="Sun Q."/>
            <person name="Mori K."/>
        </authorList>
    </citation>
    <scope>NUCLEOTIDE SEQUENCE [LARGE SCALE GENOMIC DNA]</scope>
    <source>
        <strain evidence="1 2">JCM 12520</strain>
    </source>
</reference>
<gene>
    <name evidence="1" type="ORF">ACFFNY_16765</name>
</gene>
<comment type="caution">
    <text evidence="1">The sequence shown here is derived from an EMBL/GenBank/DDBJ whole genome shotgun (WGS) entry which is preliminary data.</text>
</comment>
<dbReference type="Proteomes" id="UP001589619">
    <property type="component" value="Unassembled WGS sequence"/>
</dbReference>
<dbReference type="Gene3D" id="3.30.470.20">
    <property type="entry name" value="ATP-grasp fold, B domain"/>
    <property type="match status" value="1"/>
</dbReference>
<keyword evidence="2" id="KW-1185">Reference proteome</keyword>
<sequence length="259" mass="29970">MKKAKGIHVMSKWTKTKALLRHKEMQPLVPETRLMNADSLRRMLRRYSMVYIKPVSGSFGNGVMRVEQKGGARGTVYTYQHEQKKRSFPSFDAMYRSIMKHKRKRPYLAQKGIRLLKHRGRSFDIRVMVQRNSGKQWETTGIIGRVAHPAKIITNYHGGGTPMDIRPLLTPWLKGDKVAAYERRLAKVGKNAAVALSHKYPRINMVGADIGVDSELKPWIIELNTNPDPYIFRHLKDRSVYRKVLHYARKLGRIPAKKR</sequence>
<dbReference type="Pfam" id="PF14398">
    <property type="entry name" value="ATPgrasp_YheCD"/>
    <property type="match status" value="1"/>
</dbReference>
<dbReference type="SUPFAM" id="SSF56059">
    <property type="entry name" value="Glutathione synthetase ATP-binding domain-like"/>
    <property type="match status" value="1"/>
</dbReference>
<name>A0ABV5VYD6_9BACL</name>
<organism evidence="1 2">
    <name type="scientific">Paenibacillus hodogayensis</name>
    <dbReference type="NCBI Taxonomy" id="279208"/>
    <lineage>
        <taxon>Bacteria</taxon>
        <taxon>Bacillati</taxon>
        <taxon>Bacillota</taxon>
        <taxon>Bacilli</taxon>
        <taxon>Bacillales</taxon>
        <taxon>Paenibacillaceae</taxon>
        <taxon>Paenibacillus</taxon>
    </lineage>
</organism>
<dbReference type="InterPro" id="IPR026838">
    <property type="entry name" value="YheC/D"/>
</dbReference>
<evidence type="ECO:0000313" key="1">
    <source>
        <dbReference type="EMBL" id="MFB9753221.1"/>
    </source>
</evidence>
<dbReference type="EMBL" id="JBHMAG010000012">
    <property type="protein sequence ID" value="MFB9753221.1"/>
    <property type="molecule type" value="Genomic_DNA"/>
</dbReference>
<proteinExistence type="predicted"/>
<evidence type="ECO:0000313" key="2">
    <source>
        <dbReference type="Proteomes" id="UP001589619"/>
    </source>
</evidence>
<protein>
    <submittedName>
        <fullName evidence="1">YheC/YheD family protein</fullName>
    </submittedName>
</protein>